<sequence>MEVSSPSNALCPVDASTYYVDPVSTCTKNCGSKSSPFKFIGDAVQYAFRQPCSWNSYHTVMVKSGTFKTNKNKEILIDQNIEIRSMYGSKQTTIDCEGTTFAFRVSEARQFTLQGFTIKNCTTNLGGALYVENTAAVIKDVQFINNTAQIGGAFFSLGQMVTMNSVQFINNRAREMGGGFYAMSSKVNVYNTTFKCNNVGISAQQRNDVGSLKSTISIGDTLTNVTGVGFSCDTASTVTQKGGPSLCDNPATHCSNVTFLPGGCLANPGMPPNVCGDSICNPVYESVFNCPEDCPSAYFTGIVLDSYVIDNKKCSLANISNACLVSTDVLPRLQITDFMRTTNRVVAGKVRTYFKIQKNGYYSFQVTGANIGVKISIDKFPIVDSWFMQSTINSSDYFYLDSNAVHYIEATFFSSSTSTRSLSLVWTDMDGKSDPFEIFYSRLNCGDGILELEEKNKTSKYYCPQDFKSSLAPAVEPVCGDGICNEVNPNTCFVDCFGEMTELCPTRQTSKKHLSPGYPLASDTLGLLIANQQLWRMPGSEVMGFGVDIVTGLGAPSPLFYFGNCQGDATHLVQDPYRNMVYELPTGLNGKPLPQCQYSTESQVFKSTTELSTAMEQESSSSFSATIGAEFKGIGASASVAFTNEKSVSQSNSLATSNEDKIIVTSLNCTTSVIEMTVDKAEDYEFHPVFLNALAKVRTLEDMYQVIVAYGTHFYLRATFGGQLKQLTVTSKMTSSSESENEWKESASRTFGGTVSVPIFSASASKSDTTDSTLSTESQTEMEEGSIHSNIISYGGPMGSYGPSADFSTTEFTYWTQGVDQLPVPIHYDLAPIAYLLKTHHHQWKTSNNKSISELWEKAEALYYARHTRKNNLGNDNSHHYTLILYNSFGKWQTNPSVIPKLHIEWMSNTTGTPTYRSGSVEIFHINVYQNESSPEYVMNMNPDRKKSHEWSIKPFYDHDGSEAPPLLPEIQTKSFNFYDHLASPYRFDFKFANIFSNLTLGHPNITFSGFDGEYWEVNGVIISHTTNEAVTVPHHPSNHVNPGEYLSVIAYEKLFGPYFSKISAGPFSIFKYLNSSAKDCLSEYKCYGRNDTIRFGFAQFDVDLLTGYPTSYGFQPAMEKKTYFGQGAKSEYYNWDAFRGSYQPVKDKVGFGLYMDQINFIGTQARLNWAIYINRTHSDLDFRRQVSVYHTLDEPKLDVRYQYSNSLLTYISTLTLPIGEDGYDDALDDLDLGRFHKLRPFHVDFLDTTYFPNWKFTPSPELSGAHNFTQSTL</sequence>
<evidence type="ECO:0000256" key="3">
    <source>
        <dbReference type="ARBA" id="ARBA00022852"/>
    </source>
</evidence>
<reference evidence="7" key="1">
    <citation type="journal article" date="2011" name="Genome Res.">
        <title>Phylogeny-wide analysis of social amoeba genomes highlights ancient origins for complex intercellular communication.</title>
        <authorList>
            <person name="Heidel A.J."/>
            <person name="Lawal H.M."/>
            <person name="Felder M."/>
            <person name="Schilde C."/>
            <person name="Helps N.R."/>
            <person name="Tunggal B."/>
            <person name="Rivero F."/>
            <person name="John U."/>
            <person name="Schleicher M."/>
            <person name="Eichinger L."/>
            <person name="Platzer M."/>
            <person name="Noegel A.A."/>
            <person name="Schaap P."/>
            <person name="Gloeckner G."/>
        </authorList>
    </citation>
    <scope>NUCLEOTIDE SEQUENCE [LARGE SCALE GENOMIC DNA]</scope>
    <source>
        <strain evidence="7">SH3</strain>
    </source>
</reference>
<dbReference type="GeneID" id="14872991"/>
<dbReference type="Pfam" id="PF07691">
    <property type="entry name" value="PA14"/>
    <property type="match status" value="1"/>
</dbReference>
<dbReference type="KEGG" id="dfa:DFA_01388"/>
<evidence type="ECO:0000256" key="2">
    <source>
        <dbReference type="ARBA" id="ARBA00022525"/>
    </source>
</evidence>
<dbReference type="InterPro" id="IPR011658">
    <property type="entry name" value="PA14_dom"/>
</dbReference>
<evidence type="ECO:0000259" key="5">
    <source>
        <dbReference type="PROSITE" id="PS51412"/>
    </source>
</evidence>
<feature type="domain" description="MACPF" evidence="5">
    <location>
        <begin position="526"/>
        <end position="867"/>
    </location>
</feature>
<organism evidence="6 7">
    <name type="scientific">Cavenderia fasciculata</name>
    <name type="common">Slime mold</name>
    <name type="synonym">Dictyostelium fasciculatum</name>
    <dbReference type="NCBI Taxonomy" id="261658"/>
    <lineage>
        <taxon>Eukaryota</taxon>
        <taxon>Amoebozoa</taxon>
        <taxon>Evosea</taxon>
        <taxon>Eumycetozoa</taxon>
        <taxon>Dictyostelia</taxon>
        <taxon>Acytosteliales</taxon>
        <taxon>Cavenderiaceae</taxon>
        <taxon>Cavenderia</taxon>
    </lineage>
</organism>
<dbReference type="PANTHER" id="PTHR45742">
    <property type="entry name" value="COMPLEMENT COMPONENT C6"/>
    <property type="match status" value="1"/>
</dbReference>
<keyword evidence="3" id="KW-0204">Cytolysis</keyword>
<dbReference type="PANTHER" id="PTHR45742:SF8">
    <property type="entry name" value="FLOCCULATION PROTEIN FLO11"/>
    <property type="match status" value="1"/>
</dbReference>
<proteinExistence type="predicted"/>
<dbReference type="GO" id="GO:0031640">
    <property type="term" value="P:killing of cells of another organism"/>
    <property type="evidence" value="ECO:0007669"/>
    <property type="project" value="UniProtKB-KW"/>
</dbReference>
<evidence type="ECO:0000256" key="4">
    <source>
        <dbReference type="ARBA" id="ARBA00023157"/>
    </source>
</evidence>
<dbReference type="AlphaFoldDB" id="F4PSH2"/>
<dbReference type="OrthoDB" id="21110at2759"/>
<dbReference type="OMA" id="IDCENTT"/>
<evidence type="ECO:0000256" key="1">
    <source>
        <dbReference type="ARBA" id="ARBA00004613"/>
    </source>
</evidence>
<keyword evidence="2" id="KW-0964">Secreted</keyword>
<dbReference type="RefSeq" id="XP_004359352.1">
    <property type="nucleotide sequence ID" value="XM_004359295.1"/>
</dbReference>
<protein>
    <recommendedName>
        <fullName evidence="5">MACPF domain-containing protein</fullName>
    </recommendedName>
</protein>
<evidence type="ECO:0000313" key="6">
    <source>
        <dbReference type="EMBL" id="EGG21502.1"/>
    </source>
</evidence>
<keyword evidence="4" id="KW-1015">Disulfide bond</keyword>
<dbReference type="Proteomes" id="UP000007797">
    <property type="component" value="Unassembled WGS sequence"/>
</dbReference>
<name>F4PSH2_CACFS</name>
<evidence type="ECO:0000313" key="7">
    <source>
        <dbReference type="Proteomes" id="UP000007797"/>
    </source>
</evidence>
<gene>
    <name evidence="6" type="ORF">DFA_01388</name>
</gene>
<dbReference type="InterPro" id="IPR020864">
    <property type="entry name" value="MACPF"/>
</dbReference>
<dbReference type="SUPFAM" id="SSF51126">
    <property type="entry name" value="Pectin lyase-like"/>
    <property type="match status" value="1"/>
</dbReference>
<keyword evidence="7" id="KW-1185">Reference proteome</keyword>
<dbReference type="GO" id="GO:0005576">
    <property type="term" value="C:extracellular region"/>
    <property type="evidence" value="ECO:0007669"/>
    <property type="project" value="UniProtKB-SubCell"/>
</dbReference>
<dbReference type="InterPro" id="IPR011050">
    <property type="entry name" value="Pectin_lyase_fold/virulence"/>
</dbReference>
<dbReference type="Pfam" id="PF01823">
    <property type="entry name" value="MACPF"/>
    <property type="match status" value="1"/>
</dbReference>
<accession>F4PSH2</accession>
<dbReference type="EMBL" id="GL883010">
    <property type="protein sequence ID" value="EGG21502.1"/>
    <property type="molecule type" value="Genomic_DNA"/>
</dbReference>
<comment type="subcellular location">
    <subcellularLocation>
        <location evidence="1">Secreted</location>
    </subcellularLocation>
</comment>
<dbReference type="PROSITE" id="PS51412">
    <property type="entry name" value="MACPF_2"/>
    <property type="match status" value="1"/>
</dbReference>